<sequence length="818" mass="92669">MSATADIARYRDYFKDLGRGERVEVLAIPSSDIVLGRLLLLLMLVIKAELHKLIHDLVLHIHKNEPDIEKSILVFLPTYRSLEQQWSLLKPFSTSFKVHILHRSIDTEEALMAMKIWESHRKVILATNIAESSVTIPKVAFVIDSCRSLQVLWDSNRKMESSELVWVSNSQAEQRKGRTGRTCDGQIYRLVTRSFFSQLQDYECPAILRLSLRQQVLLICCAESKAINDPKDLEKLKVHNVAFYTTLTAPKALDPPDPEIVEDALSLLVRIRALEKTFPRGRYEPTFYGRLLASFSLSFDASILVLKFGDMGMLREGILLGILMDTQPLPILRPFGKDVLFGKYTDCYYSGDNKNTALIGRNEVLYMANLCAFQFWQCVYKDELRLRRMKQHLHFDEVGPADILFPRMNEKNDEDILSSIHRFRPKFLSTSNGLPSYYESYDFQHACSLSFQHKQDADADALATDGDDLELLSETVECISVPFVPSNYFQSYEVAEKLATIIKEMRVQRSEDISGIEHKNVKVDGSHVPWEAPLNGSYVPWEAPLCTFFVKVAVLVDGGGDWPSRELWDSMGCRNGDACVFSHDGGPSTSSSYQSSVCLPEDDNVDAASLLRLFPTSSDGCILLLDDTGFHISLHLSHHYDPSKIITTTSLSENSALEPSPAGVRIHWGLSHPYQTIKAEDSPVPWNDVACILWFPKFDSNIDNLEAQKSIMQTFFEYLAVRLMSNALLEVQAILIMNNIRFSQLQVEKLGRESFFFLSESFPFDESSFGKLSDTVTLKKPLPVSKPVSYVFSLNPPYELTTLLWYRDGCCGIQSSKP</sequence>
<keyword evidence="2" id="KW-0378">Hydrolase</keyword>
<dbReference type="SMART" id="SM00490">
    <property type="entry name" value="HELICc"/>
    <property type="match status" value="1"/>
</dbReference>
<dbReference type="EMBL" id="BJWL01000013">
    <property type="protein sequence ID" value="GFY98712.1"/>
    <property type="molecule type" value="Genomic_DNA"/>
</dbReference>
<evidence type="ECO:0000256" key="1">
    <source>
        <dbReference type="ARBA" id="ARBA00012552"/>
    </source>
</evidence>
<protein>
    <recommendedName>
        <fullName evidence="1">RNA helicase</fullName>
        <ecNumber evidence="1">3.6.4.13</ecNumber>
    </recommendedName>
</protein>
<dbReference type="AlphaFoldDB" id="A0A7J0FJ44"/>
<evidence type="ECO:0000256" key="2">
    <source>
        <dbReference type="ARBA" id="ARBA00022801"/>
    </source>
</evidence>
<dbReference type="EC" id="3.6.4.13" evidence="1"/>
<evidence type="ECO:0000313" key="6">
    <source>
        <dbReference type="EMBL" id="GFY98712.1"/>
    </source>
</evidence>
<evidence type="ECO:0000256" key="3">
    <source>
        <dbReference type="ARBA" id="ARBA00022806"/>
    </source>
</evidence>
<reference evidence="6 7" key="1">
    <citation type="submission" date="2019-07" db="EMBL/GenBank/DDBJ databases">
        <title>De Novo Assembly of kiwifruit Actinidia rufa.</title>
        <authorList>
            <person name="Sugita-Konishi S."/>
            <person name="Sato K."/>
            <person name="Mori E."/>
            <person name="Abe Y."/>
            <person name="Kisaki G."/>
            <person name="Hamano K."/>
            <person name="Suezawa K."/>
            <person name="Otani M."/>
            <person name="Fukuda T."/>
            <person name="Manabe T."/>
            <person name="Gomi K."/>
            <person name="Tabuchi M."/>
            <person name="Akimitsu K."/>
            <person name="Kataoka I."/>
        </authorList>
    </citation>
    <scope>NUCLEOTIDE SEQUENCE [LARGE SCALE GENOMIC DNA]</scope>
    <source>
        <strain evidence="7">cv. Fuchu</strain>
    </source>
</reference>
<comment type="caution">
    <text evidence="6">The sequence shown here is derived from an EMBL/GenBank/DDBJ whole genome shotgun (WGS) entry which is preliminary data.</text>
</comment>
<keyword evidence="3 6" id="KW-0347">Helicase</keyword>
<keyword evidence="7" id="KW-1185">Reference proteome</keyword>
<dbReference type="GO" id="GO:0003724">
    <property type="term" value="F:RNA helicase activity"/>
    <property type="evidence" value="ECO:0007669"/>
    <property type="project" value="UniProtKB-EC"/>
</dbReference>
<dbReference type="SUPFAM" id="SSF52540">
    <property type="entry name" value="P-loop containing nucleoside triphosphate hydrolases"/>
    <property type="match status" value="1"/>
</dbReference>
<organism evidence="6 7">
    <name type="scientific">Actinidia rufa</name>
    <dbReference type="NCBI Taxonomy" id="165716"/>
    <lineage>
        <taxon>Eukaryota</taxon>
        <taxon>Viridiplantae</taxon>
        <taxon>Streptophyta</taxon>
        <taxon>Embryophyta</taxon>
        <taxon>Tracheophyta</taxon>
        <taxon>Spermatophyta</taxon>
        <taxon>Magnoliopsida</taxon>
        <taxon>eudicotyledons</taxon>
        <taxon>Gunneridae</taxon>
        <taxon>Pentapetalae</taxon>
        <taxon>asterids</taxon>
        <taxon>Ericales</taxon>
        <taxon>Actinidiaceae</taxon>
        <taxon>Actinidia</taxon>
    </lineage>
</organism>
<evidence type="ECO:0000313" key="7">
    <source>
        <dbReference type="Proteomes" id="UP000585474"/>
    </source>
</evidence>
<dbReference type="Pfam" id="PF00271">
    <property type="entry name" value="Helicase_C"/>
    <property type="match status" value="1"/>
</dbReference>
<dbReference type="Gene3D" id="3.40.50.300">
    <property type="entry name" value="P-loop containing nucleotide triphosphate hydrolases"/>
    <property type="match status" value="1"/>
</dbReference>
<dbReference type="OrthoDB" id="66977at2759"/>
<evidence type="ECO:0000256" key="4">
    <source>
        <dbReference type="ARBA" id="ARBA00047984"/>
    </source>
</evidence>
<dbReference type="PANTHER" id="PTHR18934">
    <property type="entry name" value="ATP-DEPENDENT RNA HELICASE"/>
    <property type="match status" value="1"/>
</dbReference>
<dbReference type="CDD" id="cd18791">
    <property type="entry name" value="SF2_C_RHA"/>
    <property type="match status" value="1"/>
</dbReference>
<dbReference type="InterPro" id="IPR001650">
    <property type="entry name" value="Helicase_C-like"/>
</dbReference>
<keyword evidence="3 6" id="KW-0547">Nucleotide-binding</keyword>
<comment type="catalytic activity">
    <reaction evidence="4">
        <text>ATP + H2O = ADP + phosphate + H(+)</text>
        <dbReference type="Rhea" id="RHEA:13065"/>
        <dbReference type="ChEBI" id="CHEBI:15377"/>
        <dbReference type="ChEBI" id="CHEBI:15378"/>
        <dbReference type="ChEBI" id="CHEBI:30616"/>
        <dbReference type="ChEBI" id="CHEBI:43474"/>
        <dbReference type="ChEBI" id="CHEBI:456216"/>
        <dbReference type="EC" id="3.6.4.13"/>
    </reaction>
</comment>
<dbReference type="InterPro" id="IPR027417">
    <property type="entry name" value="P-loop_NTPase"/>
</dbReference>
<evidence type="ECO:0000259" key="5">
    <source>
        <dbReference type="PROSITE" id="PS51194"/>
    </source>
</evidence>
<feature type="domain" description="Helicase C-terminal" evidence="5">
    <location>
        <begin position="53"/>
        <end position="242"/>
    </location>
</feature>
<dbReference type="Proteomes" id="UP000585474">
    <property type="component" value="Unassembled WGS sequence"/>
</dbReference>
<dbReference type="PANTHER" id="PTHR18934:SF221">
    <property type="entry name" value="ATP-DEPENDENT RNA HELICASE DHX34-RELATED"/>
    <property type="match status" value="1"/>
</dbReference>
<keyword evidence="3 6" id="KW-0067">ATP-binding</keyword>
<proteinExistence type="predicted"/>
<dbReference type="PROSITE" id="PS51194">
    <property type="entry name" value="HELICASE_CTER"/>
    <property type="match status" value="1"/>
</dbReference>
<name>A0A7J0FJ44_9ERIC</name>
<dbReference type="GO" id="GO:0016787">
    <property type="term" value="F:hydrolase activity"/>
    <property type="evidence" value="ECO:0007669"/>
    <property type="project" value="UniProtKB-KW"/>
</dbReference>
<accession>A0A7J0FJ44</accession>
<gene>
    <name evidence="6" type="ORF">Acr_13g0001130</name>
</gene>
<dbReference type="GO" id="GO:0003723">
    <property type="term" value="F:RNA binding"/>
    <property type="evidence" value="ECO:0007669"/>
    <property type="project" value="TreeGrafter"/>
</dbReference>